<dbReference type="InterPro" id="IPR039043">
    <property type="entry name" value="ZFPL1"/>
</dbReference>
<feature type="region of interest" description="Disordered" evidence="2">
    <location>
        <begin position="190"/>
        <end position="213"/>
    </location>
</feature>
<dbReference type="Gene3D" id="3.30.40.10">
    <property type="entry name" value="Zinc/RING finger domain, C3HC4 (zinc finger)"/>
    <property type="match status" value="1"/>
</dbReference>
<protein>
    <submittedName>
        <fullName evidence="5">Zinc finger protein-like</fullName>
    </submittedName>
</protein>
<keyword evidence="1" id="KW-0863">Zinc-finger</keyword>
<dbReference type="InterPro" id="IPR058730">
    <property type="entry name" value="U-box_ZFPL1-like"/>
</dbReference>
<keyword evidence="3" id="KW-0812">Transmembrane</keyword>
<dbReference type="STRING" id="4615.A0A199VWC1"/>
<dbReference type="GO" id="GO:0008270">
    <property type="term" value="F:zinc ion binding"/>
    <property type="evidence" value="ECO:0007669"/>
    <property type="project" value="UniProtKB-KW"/>
</dbReference>
<dbReference type="GO" id="GO:0005794">
    <property type="term" value="C:Golgi apparatus"/>
    <property type="evidence" value="ECO:0007669"/>
    <property type="project" value="TreeGrafter"/>
</dbReference>
<dbReference type="SUPFAM" id="SSF57850">
    <property type="entry name" value="RING/U-box"/>
    <property type="match status" value="1"/>
</dbReference>
<keyword evidence="3" id="KW-0472">Membrane</keyword>
<evidence type="ECO:0000313" key="6">
    <source>
        <dbReference type="Proteomes" id="UP000092600"/>
    </source>
</evidence>
<feature type="compositionally biased region" description="Basic and acidic residues" evidence="2">
    <location>
        <begin position="247"/>
        <end position="267"/>
    </location>
</feature>
<dbReference type="PANTHER" id="PTHR12981">
    <property type="entry name" value="ZINC FINGER PROTEIN-LIKE 1"/>
    <property type="match status" value="1"/>
</dbReference>
<dbReference type="SMART" id="SM00184">
    <property type="entry name" value="RING"/>
    <property type="match status" value="1"/>
</dbReference>
<evidence type="ECO:0000256" key="3">
    <source>
        <dbReference type="SAM" id="Phobius"/>
    </source>
</evidence>
<dbReference type="InterPro" id="IPR001841">
    <property type="entry name" value="Znf_RING"/>
</dbReference>
<feature type="region of interest" description="Disordered" evidence="2">
    <location>
        <begin position="226"/>
        <end position="267"/>
    </location>
</feature>
<dbReference type="PROSITE" id="PS50089">
    <property type="entry name" value="ZF_RING_2"/>
    <property type="match status" value="1"/>
</dbReference>
<organism evidence="5 6">
    <name type="scientific">Ananas comosus</name>
    <name type="common">Pineapple</name>
    <name type="synonym">Ananas ananas</name>
    <dbReference type="NCBI Taxonomy" id="4615"/>
    <lineage>
        <taxon>Eukaryota</taxon>
        <taxon>Viridiplantae</taxon>
        <taxon>Streptophyta</taxon>
        <taxon>Embryophyta</taxon>
        <taxon>Tracheophyta</taxon>
        <taxon>Spermatophyta</taxon>
        <taxon>Magnoliopsida</taxon>
        <taxon>Liliopsida</taxon>
        <taxon>Poales</taxon>
        <taxon>Bromeliaceae</taxon>
        <taxon>Bromelioideae</taxon>
        <taxon>Ananas</taxon>
    </lineage>
</organism>
<dbReference type="GO" id="GO:0016020">
    <property type="term" value="C:membrane"/>
    <property type="evidence" value="ECO:0007669"/>
    <property type="project" value="UniProtKB-SubCell"/>
</dbReference>
<dbReference type="InterPro" id="IPR013083">
    <property type="entry name" value="Znf_RING/FYVE/PHD"/>
</dbReference>
<evidence type="ECO:0000256" key="1">
    <source>
        <dbReference type="PROSITE-ProRule" id="PRU00175"/>
    </source>
</evidence>
<gene>
    <name evidence="5" type="ORF">ACMD2_18300</name>
</gene>
<dbReference type="PANTHER" id="PTHR12981:SF0">
    <property type="entry name" value="ZINC FINGER PROTEIN-LIKE 1"/>
    <property type="match status" value="1"/>
</dbReference>
<feature type="transmembrane region" description="Helical" evidence="3">
    <location>
        <begin position="273"/>
        <end position="293"/>
    </location>
</feature>
<keyword evidence="1" id="KW-0479">Metal-binding</keyword>
<evidence type="ECO:0000313" key="5">
    <source>
        <dbReference type="EMBL" id="OAY81319.1"/>
    </source>
</evidence>
<name>A0A199VWC1_ANACO</name>
<dbReference type="Pfam" id="PF25998">
    <property type="entry name" value="U-box_ZFPL1"/>
    <property type="match status" value="1"/>
</dbReference>
<keyword evidence="3" id="KW-1133">Transmembrane helix</keyword>
<evidence type="ECO:0000256" key="2">
    <source>
        <dbReference type="SAM" id="MobiDB-lite"/>
    </source>
</evidence>
<proteinExistence type="predicted"/>
<sequence>MVVCKCRKVKKYSDWVVDGEYDWPPKCSLCNSVLEEGSDQTTRLGCLHLMHTKCLVSHIQSFPTQTAPAGYVCPACSTPLWPPTSIKDTGSRLHAKLKESIVQSGLEKNVFGNHVVPMPTVDTHVPPAFASDPLMRVSEDREINGGKSFDPTKDLSTQSSSFSKEDKYLVEVNSSTIRIDTPEPEIVEIDGPSSLGSQFKSPSPMGPGATTRKGAYYADKQNSETSYYADDEDGSQKKYTRRVTAPPRKDNANDVPEGRLRHQRSSRMDPRKLLLTLAIMACMGTMAILYYRLAQRSIGENVLEDEAQ</sequence>
<keyword evidence="1" id="KW-0862">Zinc</keyword>
<comment type="caution">
    <text evidence="5">The sequence shown here is derived from an EMBL/GenBank/DDBJ whole genome shotgun (WGS) entry which is preliminary data.</text>
</comment>
<accession>A0A199VWC1</accession>
<dbReference type="EMBL" id="LSRQ01000682">
    <property type="protein sequence ID" value="OAY81319.1"/>
    <property type="molecule type" value="Genomic_DNA"/>
</dbReference>
<dbReference type="Proteomes" id="UP000092600">
    <property type="component" value="Unassembled WGS sequence"/>
</dbReference>
<dbReference type="AlphaFoldDB" id="A0A199VWC1"/>
<evidence type="ECO:0000259" key="4">
    <source>
        <dbReference type="PROSITE" id="PS50089"/>
    </source>
</evidence>
<reference evidence="5 6" key="1">
    <citation type="journal article" date="2016" name="DNA Res.">
        <title>The draft genome of MD-2 pineapple using hybrid error correction of long reads.</title>
        <authorList>
            <person name="Redwan R.M."/>
            <person name="Saidin A."/>
            <person name="Kumar S.V."/>
        </authorList>
    </citation>
    <scope>NUCLEOTIDE SEQUENCE [LARGE SCALE GENOMIC DNA]</scope>
    <source>
        <strain evidence="6">cv. MD2</strain>
        <tissue evidence="5">Leaf</tissue>
    </source>
</reference>
<feature type="domain" description="RING-type" evidence="4">
    <location>
        <begin position="27"/>
        <end position="77"/>
    </location>
</feature>
<feature type="region of interest" description="Disordered" evidence="2">
    <location>
        <begin position="142"/>
        <end position="163"/>
    </location>
</feature>